<evidence type="ECO:0000313" key="3">
    <source>
        <dbReference type="EMBL" id="CAP41536.1"/>
    </source>
</evidence>
<dbReference type="PANTHER" id="PTHR30203:SF21">
    <property type="entry name" value="OUTER MEMBRANE COMPONENT OF MULTIDRUG EFFLUX PUMP-RELATED"/>
    <property type="match status" value="1"/>
</dbReference>
<dbReference type="AlphaFoldDB" id="A9IC85"/>
<keyword evidence="2" id="KW-0564">Palmitate</keyword>
<evidence type="ECO:0000256" key="1">
    <source>
        <dbReference type="ARBA" id="ARBA00007613"/>
    </source>
</evidence>
<protein>
    <submittedName>
        <fullName evidence="3">Outer membrane efflux protein</fullName>
    </submittedName>
</protein>
<gene>
    <name evidence="3" type="ordered locus">Bpet1202</name>
</gene>
<evidence type="ECO:0000313" key="4">
    <source>
        <dbReference type="Proteomes" id="UP000001225"/>
    </source>
</evidence>
<dbReference type="Gene3D" id="2.20.200.10">
    <property type="entry name" value="Outer membrane efflux proteins (OEP)"/>
    <property type="match status" value="1"/>
</dbReference>
<evidence type="ECO:0000256" key="2">
    <source>
        <dbReference type="RuleBase" id="RU362097"/>
    </source>
</evidence>
<proteinExistence type="inferred from homology"/>
<dbReference type="Pfam" id="PF02321">
    <property type="entry name" value="OEP"/>
    <property type="match status" value="2"/>
</dbReference>
<dbReference type="SUPFAM" id="SSF56954">
    <property type="entry name" value="Outer membrane efflux proteins (OEP)"/>
    <property type="match status" value="1"/>
</dbReference>
<dbReference type="eggNOG" id="COG1538">
    <property type="taxonomic scope" value="Bacteria"/>
</dbReference>
<dbReference type="PANTHER" id="PTHR30203">
    <property type="entry name" value="OUTER MEMBRANE CATION EFFLUX PROTEIN"/>
    <property type="match status" value="1"/>
</dbReference>
<keyword evidence="2" id="KW-1134">Transmembrane beta strand</keyword>
<dbReference type="NCBIfam" id="TIGR01845">
    <property type="entry name" value="outer_NodT"/>
    <property type="match status" value="1"/>
</dbReference>
<dbReference type="GO" id="GO:0005886">
    <property type="term" value="C:plasma membrane"/>
    <property type="evidence" value="ECO:0007669"/>
    <property type="project" value="UniProtKB-SubCell"/>
</dbReference>
<dbReference type="EMBL" id="AM902716">
    <property type="protein sequence ID" value="CAP41536.1"/>
    <property type="molecule type" value="Genomic_DNA"/>
</dbReference>
<sequence length="499" mass="52049">MIAFLFYPLRSGTDMRAGQSRWAVLLAASGLLCACASVGPDYMTPALPAGLSLQADNEFEASGTAGLSSSPLPARWWELYSDSRLNALIGEALRANADLRVAAANLEHARAVVQEVRAAYGVQPNAQTSVSLAQSSTLGIGAADGSHGLVDAGLGVSYEIDVVGRIRRSVEAATASEEAQIAAYDLAQITVAANVAGAYTDACAAGARLVVARQSVELQRQSLALTAKGVRAGIYAPIDQVRSQALLAQLSSAVPSLSGARRAALYGLAVLTGHAPTDFDPALAQCSIIPTITKALPVGDGAALIRRRPDIRQAERELAAATASIGVETAALYPTITLGADIGTTFRTGGKPLSGSAFNYSLGPLISWTFPNRQVAHARIDQAGADARAALAKFDGVVLASLREAESALTMYSQHMQENRQLREARDRNREALNLQKKLAIGGTISSLETLDVERTLATAESALATSDTALATDRVRIFLALGGGWEKAASVAEGVSLR</sequence>
<comment type="subcellular location">
    <subcellularLocation>
        <location evidence="2">Cell membrane</location>
        <topology evidence="2">Lipid-anchor</topology>
    </subcellularLocation>
</comment>
<comment type="similarity">
    <text evidence="1 2">Belongs to the outer membrane factor (OMF) (TC 1.B.17) family.</text>
</comment>
<dbReference type="STRING" id="94624.Bpet1202"/>
<keyword evidence="2" id="KW-0472">Membrane</keyword>
<dbReference type="KEGG" id="bpt:Bpet1202"/>
<name>A9IC85_BORPD</name>
<accession>A9IC85</accession>
<dbReference type="InterPro" id="IPR010131">
    <property type="entry name" value="MdtP/NodT-like"/>
</dbReference>
<keyword evidence="2" id="KW-0812">Transmembrane</keyword>
<keyword evidence="4" id="KW-1185">Reference proteome</keyword>
<dbReference type="GO" id="GO:0015562">
    <property type="term" value="F:efflux transmembrane transporter activity"/>
    <property type="evidence" value="ECO:0007669"/>
    <property type="project" value="InterPro"/>
</dbReference>
<organism evidence="3 4">
    <name type="scientific">Bordetella petrii (strain ATCC BAA-461 / DSM 12804 / CCUG 43448 / CIP 107267 / Se-1111R)</name>
    <dbReference type="NCBI Taxonomy" id="340100"/>
    <lineage>
        <taxon>Bacteria</taxon>
        <taxon>Pseudomonadati</taxon>
        <taxon>Pseudomonadota</taxon>
        <taxon>Betaproteobacteria</taxon>
        <taxon>Burkholderiales</taxon>
        <taxon>Alcaligenaceae</taxon>
        <taxon>Bordetella</taxon>
    </lineage>
</organism>
<keyword evidence="2" id="KW-0449">Lipoprotein</keyword>
<reference evidence="3 4" key="1">
    <citation type="journal article" date="2008" name="BMC Genomics">
        <title>The missing link: Bordetella petrii is endowed with both the metabolic versatility of environmental bacteria and virulence traits of pathogenic Bordetellae.</title>
        <authorList>
            <person name="Gross R."/>
            <person name="Guzman C.A."/>
            <person name="Sebaihia M."/>
            <person name="Martins Dos Santos V.A."/>
            <person name="Pieper D.H."/>
            <person name="Koebnik R."/>
            <person name="Lechner M."/>
            <person name="Bartels D."/>
            <person name="Buhrmester J."/>
            <person name="Choudhuri J.V."/>
            <person name="Ebensen T."/>
            <person name="Gaigalat L."/>
            <person name="Herrmann S."/>
            <person name="Khachane A.N."/>
            <person name="Larisch C."/>
            <person name="Link S."/>
            <person name="Linke B."/>
            <person name="Meyer F."/>
            <person name="Mormann S."/>
            <person name="Nakunst D."/>
            <person name="Rueckert C."/>
            <person name="Schneiker-Bekel S."/>
            <person name="Schulze K."/>
            <person name="Vorhoelter F.J."/>
            <person name="Yevsa T."/>
            <person name="Engle J.T."/>
            <person name="Goldman W.E."/>
            <person name="Puehler A."/>
            <person name="Goebel U.B."/>
            <person name="Goesmann A."/>
            <person name="Bloecker H."/>
            <person name="Kaiser O."/>
            <person name="Martinez-Arias R."/>
        </authorList>
    </citation>
    <scope>NUCLEOTIDE SEQUENCE [LARGE SCALE GENOMIC DNA]</scope>
    <source>
        <strain evidence="4">ATCC BAA-461 / DSM 12804 / CCUG 43448 / CIP 107267 / Se-1111R</strain>
    </source>
</reference>
<dbReference type="Proteomes" id="UP000001225">
    <property type="component" value="Chromosome"/>
</dbReference>
<dbReference type="InterPro" id="IPR003423">
    <property type="entry name" value="OMP_efflux"/>
</dbReference>
<dbReference type="Gene3D" id="1.20.1600.10">
    <property type="entry name" value="Outer membrane efflux proteins (OEP)"/>
    <property type="match status" value="1"/>
</dbReference>